<feature type="region of interest" description="Disordered" evidence="1">
    <location>
        <begin position="1"/>
        <end position="39"/>
    </location>
</feature>
<dbReference type="Pfam" id="PF05022">
    <property type="entry name" value="SRP40_C"/>
    <property type="match status" value="1"/>
</dbReference>
<protein>
    <submittedName>
        <fullName evidence="3">SRP40, C-terminal domain-containing protein</fullName>
    </submittedName>
</protein>
<gene>
    <name evidence="3" type="ORF">BDY21DRAFT_377231</name>
</gene>
<accession>A0A6A6PAZ0</accession>
<feature type="compositionally biased region" description="Low complexity" evidence="1">
    <location>
        <begin position="199"/>
        <end position="262"/>
    </location>
</feature>
<dbReference type="InterPro" id="IPR007718">
    <property type="entry name" value="Srp40_C"/>
</dbReference>
<dbReference type="PANTHER" id="PTHR23216:SF1">
    <property type="entry name" value="NUCLEOLAR AND COILED-BODY PHOSPHOPROTEIN 1"/>
    <property type="match status" value="1"/>
</dbReference>
<evidence type="ECO:0000259" key="2">
    <source>
        <dbReference type="Pfam" id="PF05022"/>
    </source>
</evidence>
<feature type="compositionally biased region" description="Acidic residues" evidence="1">
    <location>
        <begin position="95"/>
        <end position="105"/>
    </location>
</feature>
<feature type="compositionally biased region" description="Low complexity" evidence="1">
    <location>
        <begin position="119"/>
        <end position="179"/>
    </location>
</feature>
<evidence type="ECO:0000256" key="1">
    <source>
        <dbReference type="SAM" id="MobiDB-lite"/>
    </source>
</evidence>
<reference evidence="3" key="1">
    <citation type="journal article" date="2020" name="Stud. Mycol.">
        <title>101 Dothideomycetes genomes: a test case for predicting lifestyles and emergence of pathogens.</title>
        <authorList>
            <person name="Haridas S."/>
            <person name="Albert R."/>
            <person name="Binder M."/>
            <person name="Bloem J."/>
            <person name="Labutti K."/>
            <person name="Salamov A."/>
            <person name="Andreopoulos B."/>
            <person name="Baker S."/>
            <person name="Barry K."/>
            <person name="Bills G."/>
            <person name="Bluhm B."/>
            <person name="Cannon C."/>
            <person name="Castanera R."/>
            <person name="Culley D."/>
            <person name="Daum C."/>
            <person name="Ezra D."/>
            <person name="Gonzalez J."/>
            <person name="Henrissat B."/>
            <person name="Kuo A."/>
            <person name="Liang C."/>
            <person name="Lipzen A."/>
            <person name="Lutzoni F."/>
            <person name="Magnuson J."/>
            <person name="Mondo S."/>
            <person name="Nolan M."/>
            <person name="Ohm R."/>
            <person name="Pangilinan J."/>
            <person name="Park H.-J."/>
            <person name="Ramirez L."/>
            <person name="Alfaro M."/>
            <person name="Sun H."/>
            <person name="Tritt A."/>
            <person name="Yoshinaga Y."/>
            <person name="Zwiers L.-H."/>
            <person name="Turgeon B."/>
            <person name="Goodwin S."/>
            <person name="Spatafora J."/>
            <person name="Crous P."/>
            <person name="Grigoriev I."/>
        </authorList>
    </citation>
    <scope>NUCLEOTIDE SEQUENCE</scope>
    <source>
        <strain evidence="3">ATCC 16933</strain>
    </source>
</reference>
<evidence type="ECO:0000313" key="3">
    <source>
        <dbReference type="EMBL" id="KAF2460583.1"/>
    </source>
</evidence>
<dbReference type="AlphaFoldDB" id="A0A6A6PAZ0"/>
<feature type="domain" description="Srp40 C-terminal" evidence="2">
    <location>
        <begin position="323"/>
        <end position="390"/>
    </location>
</feature>
<sequence length="392" mass="40245">MAPSTKPSGRPRASPAPVKGARVSKKSSSRTPTTNPLAGLVHRFLQDNGYAGAASELRKSAGANLESAATELPSLAHVFAEWQKSGSARVAPLDADSEDSTDSEDSSSTSESESEAESEASSGSHSTVSTKSTSEKASVTSTSESSTDSSSSSESGARVSSPPSRSAPAPARASVSTSESDSDSDSGSDSDSDSDPSSDSDSSSASVASSSSAAAAASVSASASSEPESKSKSSFSSAAASAASASSTPDSSESSSSSSSGSEDADEKKLPPILKAEPPKETPSDSSVTMGNTSPAFDNNNKRQHDIPSDLTNKRIKKGPQDRFHRIPTSTVVDKRFASNAYVPYDYADRAYQDLSITKGKGFTKEKNKKKRGSYRGGAIDTHGVKSIKFED</sequence>
<dbReference type="OrthoDB" id="5599646at2759"/>
<dbReference type="GO" id="GO:0005730">
    <property type="term" value="C:nucleolus"/>
    <property type="evidence" value="ECO:0007669"/>
    <property type="project" value="InterPro"/>
</dbReference>
<feature type="compositionally biased region" description="Polar residues" evidence="1">
    <location>
        <begin position="284"/>
        <end position="299"/>
    </location>
</feature>
<dbReference type="PANTHER" id="PTHR23216">
    <property type="entry name" value="NUCLEOLAR AND COILED-BODY PHOSPHOPROTEIN 1"/>
    <property type="match status" value="1"/>
</dbReference>
<organism evidence="3 4">
    <name type="scientific">Lineolata rhizophorae</name>
    <dbReference type="NCBI Taxonomy" id="578093"/>
    <lineage>
        <taxon>Eukaryota</taxon>
        <taxon>Fungi</taxon>
        <taxon>Dikarya</taxon>
        <taxon>Ascomycota</taxon>
        <taxon>Pezizomycotina</taxon>
        <taxon>Dothideomycetes</taxon>
        <taxon>Dothideomycetes incertae sedis</taxon>
        <taxon>Lineolatales</taxon>
        <taxon>Lineolataceae</taxon>
        <taxon>Lineolata</taxon>
    </lineage>
</organism>
<feature type="compositionally biased region" description="Acidic residues" evidence="1">
    <location>
        <begin position="180"/>
        <end position="198"/>
    </location>
</feature>
<dbReference type="InterPro" id="IPR039191">
    <property type="entry name" value="Nopp140-like"/>
</dbReference>
<evidence type="ECO:0000313" key="4">
    <source>
        <dbReference type="Proteomes" id="UP000799766"/>
    </source>
</evidence>
<keyword evidence="4" id="KW-1185">Reference proteome</keyword>
<dbReference type="Proteomes" id="UP000799766">
    <property type="component" value="Unassembled WGS sequence"/>
</dbReference>
<name>A0A6A6PAZ0_9PEZI</name>
<proteinExistence type="predicted"/>
<feature type="region of interest" description="Disordered" evidence="1">
    <location>
        <begin position="368"/>
        <end position="392"/>
    </location>
</feature>
<dbReference type="InterPro" id="IPR006594">
    <property type="entry name" value="LisH"/>
</dbReference>
<dbReference type="EMBL" id="MU001673">
    <property type="protein sequence ID" value="KAF2460583.1"/>
    <property type="molecule type" value="Genomic_DNA"/>
</dbReference>
<feature type="region of interest" description="Disordered" evidence="1">
    <location>
        <begin position="85"/>
        <end position="328"/>
    </location>
</feature>
<dbReference type="PROSITE" id="PS50896">
    <property type="entry name" value="LISH"/>
    <property type="match status" value="1"/>
</dbReference>
<dbReference type="GO" id="GO:0005654">
    <property type="term" value="C:nucleoplasm"/>
    <property type="evidence" value="ECO:0007669"/>
    <property type="project" value="TreeGrafter"/>
</dbReference>